<dbReference type="InterPro" id="IPR035986">
    <property type="entry name" value="PKD_dom_sf"/>
</dbReference>
<dbReference type="PANTHER" id="PTHR40469:SF2">
    <property type="entry name" value="GALACTOSE-BINDING DOMAIN-LIKE SUPERFAMILY PROTEIN"/>
    <property type="match status" value="1"/>
</dbReference>
<dbReference type="Gene3D" id="2.120.10.30">
    <property type="entry name" value="TolB, C-terminal domain"/>
    <property type="match status" value="1"/>
</dbReference>
<dbReference type="EMBL" id="QLMA01000010">
    <property type="protein sequence ID" value="RAJ75140.1"/>
    <property type="molecule type" value="Genomic_DNA"/>
</dbReference>
<evidence type="ECO:0000259" key="9">
    <source>
        <dbReference type="PROSITE" id="PS51007"/>
    </source>
</evidence>
<evidence type="ECO:0000256" key="3">
    <source>
        <dbReference type="ARBA" id="ARBA00022723"/>
    </source>
</evidence>
<evidence type="ECO:0000313" key="10">
    <source>
        <dbReference type="EMBL" id="RAJ75140.1"/>
    </source>
</evidence>
<dbReference type="InterPro" id="IPR029010">
    <property type="entry name" value="ThuA-like"/>
</dbReference>
<evidence type="ECO:0000256" key="6">
    <source>
        <dbReference type="PIRSR" id="PIRSR602324-1"/>
    </source>
</evidence>
<dbReference type="InterPro" id="IPR011042">
    <property type="entry name" value="6-blade_b-propeller_TolB-like"/>
</dbReference>
<keyword evidence="11" id="KW-1185">Reference proteome</keyword>
<dbReference type="InterPro" id="IPR012938">
    <property type="entry name" value="Glc/Sorbosone_DH"/>
</dbReference>
<evidence type="ECO:0000256" key="4">
    <source>
        <dbReference type="ARBA" id="ARBA00022982"/>
    </source>
</evidence>
<dbReference type="PROSITE" id="PS51257">
    <property type="entry name" value="PROKAR_LIPOPROTEIN"/>
    <property type="match status" value="1"/>
</dbReference>
<evidence type="ECO:0000256" key="5">
    <source>
        <dbReference type="ARBA" id="ARBA00023004"/>
    </source>
</evidence>
<dbReference type="InterPro" id="IPR029062">
    <property type="entry name" value="Class_I_gatase-like"/>
</dbReference>
<feature type="binding site" description="covalent" evidence="6">
    <location>
        <position position="879"/>
    </location>
    <ligand>
        <name>heme c</name>
        <dbReference type="ChEBI" id="CHEBI:61717"/>
    </ligand>
</feature>
<dbReference type="InterPro" id="IPR000601">
    <property type="entry name" value="PKD_dom"/>
</dbReference>
<dbReference type="InterPro" id="IPR022409">
    <property type="entry name" value="PKD/Chitinase_dom"/>
</dbReference>
<gene>
    <name evidence="10" type="ORF">CLV59_110189</name>
</gene>
<dbReference type="SUPFAM" id="SSF49299">
    <property type="entry name" value="PKD domain"/>
    <property type="match status" value="1"/>
</dbReference>
<name>A0A327VKB3_9BACT</name>
<dbReference type="PANTHER" id="PTHR40469">
    <property type="entry name" value="SECRETED GLYCOSYL HYDROLASE"/>
    <property type="match status" value="1"/>
</dbReference>
<dbReference type="InterPro" id="IPR036909">
    <property type="entry name" value="Cyt_c-like_dom_sf"/>
</dbReference>
<dbReference type="SUPFAM" id="SSF46626">
    <property type="entry name" value="Cytochrome c"/>
    <property type="match status" value="1"/>
</dbReference>
<evidence type="ECO:0000256" key="1">
    <source>
        <dbReference type="ARBA" id="ARBA00022448"/>
    </source>
</evidence>
<dbReference type="Proteomes" id="UP000249819">
    <property type="component" value="Unassembled WGS sequence"/>
</dbReference>
<dbReference type="SUPFAM" id="SSF50952">
    <property type="entry name" value="Soluble quinoprotein glucose dehydrogenase"/>
    <property type="match status" value="1"/>
</dbReference>
<dbReference type="Pfam" id="PF06283">
    <property type="entry name" value="ThuA"/>
    <property type="match status" value="1"/>
</dbReference>
<accession>A0A327VKB3</accession>
<dbReference type="Pfam" id="PF07995">
    <property type="entry name" value="GSDH"/>
    <property type="match status" value="1"/>
</dbReference>
<keyword evidence="4" id="KW-0249">Electron transport</keyword>
<feature type="domain" description="PKD" evidence="8">
    <location>
        <begin position="710"/>
        <end position="792"/>
    </location>
</feature>
<evidence type="ECO:0000259" key="8">
    <source>
        <dbReference type="PROSITE" id="PS50093"/>
    </source>
</evidence>
<dbReference type="Gene3D" id="2.60.40.10">
    <property type="entry name" value="Immunoglobulins"/>
    <property type="match status" value="1"/>
</dbReference>
<dbReference type="Pfam" id="PF00801">
    <property type="entry name" value="PKD"/>
    <property type="match status" value="1"/>
</dbReference>
<keyword evidence="1" id="KW-0813">Transport</keyword>
<feature type="domain" description="Cytochrome c" evidence="9">
    <location>
        <begin position="855"/>
        <end position="950"/>
    </location>
</feature>
<dbReference type="PRINTS" id="PR00606">
    <property type="entry name" value="CYTCHROMECID"/>
</dbReference>
<protein>
    <submittedName>
        <fullName evidence="10">Glucose/arabinose dehydrogenase</fullName>
    </submittedName>
</protein>
<reference evidence="10 11" key="1">
    <citation type="submission" date="2018-06" db="EMBL/GenBank/DDBJ databases">
        <title>Genomic Encyclopedia of Archaeal and Bacterial Type Strains, Phase II (KMG-II): from individual species to whole genera.</title>
        <authorList>
            <person name="Goeker M."/>
        </authorList>
    </citation>
    <scope>NUCLEOTIDE SEQUENCE [LARGE SCALE GENOMIC DNA]</scope>
    <source>
        <strain evidence="10 11">DSM 29821</strain>
    </source>
</reference>
<proteinExistence type="predicted"/>
<organism evidence="10 11">
    <name type="scientific">Chitinophaga dinghuensis</name>
    <dbReference type="NCBI Taxonomy" id="1539050"/>
    <lineage>
        <taxon>Bacteria</taxon>
        <taxon>Pseudomonadati</taxon>
        <taxon>Bacteroidota</taxon>
        <taxon>Chitinophagia</taxon>
        <taxon>Chitinophagales</taxon>
        <taxon>Chitinophagaceae</taxon>
        <taxon>Chitinophaga</taxon>
    </lineage>
</organism>
<dbReference type="Pfam" id="PF00034">
    <property type="entry name" value="Cytochrom_C"/>
    <property type="match status" value="1"/>
</dbReference>
<dbReference type="RefSeq" id="WP_111595041.1">
    <property type="nucleotide sequence ID" value="NZ_QLMA01000010.1"/>
</dbReference>
<dbReference type="InterPro" id="IPR009056">
    <property type="entry name" value="Cyt_c-like_dom"/>
</dbReference>
<feature type="region of interest" description="Disordered" evidence="7">
    <location>
        <begin position="414"/>
        <end position="446"/>
    </location>
</feature>
<dbReference type="SUPFAM" id="SSF52317">
    <property type="entry name" value="Class I glutamine amidotransferase-like"/>
    <property type="match status" value="1"/>
</dbReference>
<keyword evidence="3 6" id="KW-0479">Metal-binding</keyword>
<dbReference type="SMART" id="SM00089">
    <property type="entry name" value="PKD"/>
    <property type="match status" value="1"/>
</dbReference>
<dbReference type="GO" id="GO:0009055">
    <property type="term" value="F:electron transfer activity"/>
    <property type="evidence" value="ECO:0007669"/>
    <property type="project" value="InterPro"/>
</dbReference>
<evidence type="ECO:0000256" key="2">
    <source>
        <dbReference type="ARBA" id="ARBA00022617"/>
    </source>
</evidence>
<dbReference type="OrthoDB" id="9816308at2"/>
<dbReference type="PROSITE" id="PS51007">
    <property type="entry name" value="CYTC"/>
    <property type="match status" value="1"/>
</dbReference>
<dbReference type="AlphaFoldDB" id="A0A327VKB3"/>
<feature type="binding site" description="covalent" evidence="6">
    <location>
        <position position="928"/>
    </location>
    <ligand>
        <name>heme c</name>
        <dbReference type="ChEBI" id="CHEBI:61717"/>
    </ligand>
</feature>
<evidence type="ECO:0000313" key="11">
    <source>
        <dbReference type="Proteomes" id="UP000249819"/>
    </source>
</evidence>
<dbReference type="GO" id="GO:0020037">
    <property type="term" value="F:heme binding"/>
    <property type="evidence" value="ECO:0007669"/>
    <property type="project" value="InterPro"/>
</dbReference>
<keyword evidence="5 6" id="KW-0408">Iron</keyword>
<comment type="caution">
    <text evidence="10">The sequence shown here is derived from an EMBL/GenBank/DDBJ whole genome shotgun (WGS) entry which is preliminary data.</text>
</comment>
<dbReference type="InterPro" id="IPR011041">
    <property type="entry name" value="Quinoprot_gluc/sorb_DH_b-prop"/>
</dbReference>
<dbReference type="GO" id="GO:0005506">
    <property type="term" value="F:iron ion binding"/>
    <property type="evidence" value="ECO:0007669"/>
    <property type="project" value="InterPro"/>
</dbReference>
<feature type="binding site" description="covalent" evidence="6">
    <location>
        <position position="883"/>
    </location>
    <ligand>
        <name>heme c</name>
        <dbReference type="ChEBI" id="CHEBI:61717"/>
    </ligand>
</feature>
<dbReference type="InterPro" id="IPR002324">
    <property type="entry name" value="Cyt_c_ID"/>
</dbReference>
<feature type="compositionally biased region" description="Basic and acidic residues" evidence="7">
    <location>
        <begin position="428"/>
        <end position="441"/>
    </location>
</feature>
<dbReference type="Gene3D" id="1.10.760.10">
    <property type="entry name" value="Cytochrome c-like domain"/>
    <property type="match status" value="1"/>
</dbReference>
<keyword evidence="2 6" id="KW-0349">Heme</keyword>
<comment type="PTM">
    <text evidence="6">Binds 1 heme c group covalently per subunit.</text>
</comment>
<evidence type="ECO:0000256" key="7">
    <source>
        <dbReference type="SAM" id="MobiDB-lite"/>
    </source>
</evidence>
<dbReference type="InterPro" id="IPR013783">
    <property type="entry name" value="Ig-like_fold"/>
</dbReference>
<dbReference type="Gene3D" id="3.40.50.880">
    <property type="match status" value="1"/>
</dbReference>
<dbReference type="CDD" id="cd00146">
    <property type="entry name" value="PKD"/>
    <property type="match status" value="1"/>
</dbReference>
<sequence>MKLINRLLLLIVVVTIVAGCTKKREGKPKILVFTKTMGFRHASIPAGIEAFQTTLAKDLNIQVDTTEDATKFNEDTLAQYAAVVFLNTTGDVLDNYQEADFERYIQAGGGFVGVHAGTDTEYDWGWYNHLVGAQFANHPEGVHDAKLDVKTPQFFDPYKLPPSFSHTDEWYNFKKLDTTVKVLISLDETTYKGGTMNNNHPIAWYHEYDGGRAFYTGMGHTPESYKEENFLHQLRAGIKYAIGENQVLDYSKATTLRVPEEDRFTKNVLAAGQFFEPTEMTILPNLDILVAQRRGELLMYKQADKTISQVGFLNVYYKTNVPNVNAEEGVLGLAADPDYRSNHYIYIFYSPADTSVNRLSRFKFENNKLDMASEKQILQFYSQRDICCHTGGSIAFGPDNLLYLSTGDNTTPFDEPGQKYASKGYGPTDDRPGHLQYDGRRSSSNTNDLRGKILRIKVEADGSYSIPEGNLFKKGTTGARPEIYAMGTRNPYRISIDKKTGYLYWGEVGPDANEDDSLRGPRGYDEVNQAKKPGYYGYPLFIADNKPYREYDYETGKSGAFYDPKHPINNSRNNTGLKELPPAVPAFIWYPYGKSAEFPLVGAGGRNAEAGPIYHSEYYPKETRFPDYYNDKLFIYDWMRGWIMAVTMDKDANYSKMERFMPNLKLNAPIDMEMGPDGRLYVLEYGNGWFSKNADAALTRIDFNGGNRAPVAALEVDKLSGGLPFTVKLSAKGSKDPDGDKLTYLWYFGNGNKKETKEPTVDYTFTSPGEYSISVDVIDDKGAKTRSIQIPVYAGNEAPVVNISVKGNKMFYFPGKEVSYSVDVRDHEDGNSADGKLDLSNLYVKADYVQGRDKAAAPQGHQIITGAIAGKNIMEISDCKTCHKTDEKSIGPSFKQVAEKYKADPAAPDKLAQKIINGGGGVWGETAMAAHPTLSMTEARQLVEYIYSIGGATTREPSLAANGNINPALKGQIKDDGVLYLTASYTDKGSTGIKPMTGAAALALYNPRIPAASYSKADGVSAFEMNGMKFLIPGVTPSSVEYAGLDLTDVTAIDLTYMVNKAVQAGFQVEASLDGNPLGSTVIGPGAPEKAPANSSIKITPVTDGKKHTLRLHFKPTDTKEQVPLGITSITLRS</sequence>
<dbReference type="PROSITE" id="PS50093">
    <property type="entry name" value="PKD"/>
    <property type="match status" value="1"/>
</dbReference>